<sequence>MNKRQIKLSCYLDQINIEIIEVEMVLNQLNRLKNQMNISNRIVERDLLKTKCQLELSLAALCILLRKMCENQFIILNQERRKDINSIIHSNRFDFFEDDKVYVYSQKGQEEVNINQLLDYAKRIFKEIV</sequence>
<reference evidence="1" key="1">
    <citation type="submission" date="2021-10" db="EMBL/GenBank/DDBJ databases">
        <title>Collection of gut derived symbiotic bacterial strains cultured from healthy donors.</title>
        <authorList>
            <person name="Lin H."/>
            <person name="Littmann E."/>
            <person name="Kohout C."/>
            <person name="Pamer E.G."/>
        </authorList>
    </citation>
    <scope>NUCLEOTIDE SEQUENCE</scope>
    <source>
        <strain evidence="1">DFI.4.48</strain>
    </source>
</reference>
<name>A0AAW4VVQ1_9FIRM</name>
<dbReference type="AlphaFoldDB" id="A0AAW4VVQ1"/>
<evidence type="ECO:0000313" key="1">
    <source>
        <dbReference type="EMBL" id="MCB8611333.1"/>
    </source>
</evidence>
<dbReference type="Proteomes" id="UP001198439">
    <property type="component" value="Unassembled WGS sequence"/>
</dbReference>
<organism evidence="1 2">
    <name type="scientific">Faecalibacillus faecis</name>
    <dbReference type="NCBI Taxonomy" id="1982628"/>
    <lineage>
        <taxon>Bacteria</taxon>
        <taxon>Bacillati</taxon>
        <taxon>Bacillota</taxon>
        <taxon>Erysipelotrichia</taxon>
        <taxon>Erysipelotrichales</taxon>
        <taxon>Coprobacillaceae</taxon>
        <taxon>Faecalibacillus</taxon>
    </lineage>
</organism>
<dbReference type="RefSeq" id="WP_048923631.1">
    <property type="nucleotide sequence ID" value="NZ_DAWBWI010000221.1"/>
</dbReference>
<dbReference type="GeneID" id="77471944"/>
<dbReference type="EMBL" id="JAJDKZ010000049">
    <property type="protein sequence ID" value="MCB8611333.1"/>
    <property type="molecule type" value="Genomic_DNA"/>
</dbReference>
<evidence type="ECO:0000313" key="2">
    <source>
        <dbReference type="Proteomes" id="UP001198439"/>
    </source>
</evidence>
<comment type="caution">
    <text evidence="1">The sequence shown here is derived from an EMBL/GenBank/DDBJ whole genome shotgun (WGS) entry which is preliminary data.</text>
</comment>
<gene>
    <name evidence="1" type="ORF">LJD69_12095</name>
</gene>
<accession>A0AAW4VVQ1</accession>
<protein>
    <submittedName>
        <fullName evidence="1">Uncharacterized protein</fullName>
    </submittedName>
</protein>
<proteinExistence type="predicted"/>